<dbReference type="PANTHER" id="PTHR12943">
    <property type="entry name" value="HOMOCYSTEINE-RESPONSIVE ENDOPLASMIC RETICULUM-RESIDENT UNIQUITIN-LIKE DOMAIN HERPUD PROTEIN FAMILY MEMBER"/>
    <property type="match status" value="1"/>
</dbReference>
<dbReference type="STRING" id="1399860.A0A2C5XXP1"/>
<gene>
    <name evidence="3" type="ORF">CDD81_661</name>
</gene>
<reference evidence="3 4" key="1">
    <citation type="submission" date="2017-06" db="EMBL/GenBank/DDBJ databases">
        <title>Ant-infecting Ophiocordyceps genomes reveal a high diversity of potential behavioral manipulation genes and a possible major role for enterotoxins.</title>
        <authorList>
            <person name="De Bekker C."/>
            <person name="Evans H.C."/>
            <person name="Brachmann A."/>
            <person name="Hughes D.P."/>
        </authorList>
    </citation>
    <scope>NUCLEOTIDE SEQUENCE [LARGE SCALE GENOMIC DNA]</scope>
    <source>
        <strain evidence="3 4">Map64</strain>
    </source>
</reference>
<feature type="region of interest" description="Disordered" evidence="1">
    <location>
        <begin position="635"/>
        <end position="707"/>
    </location>
</feature>
<keyword evidence="2" id="KW-0812">Transmembrane</keyword>
<feature type="region of interest" description="Disordered" evidence="1">
    <location>
        <begin position="412"/>
        <end position="448"/>
    </location>
</feature>
<evidence type="ECO:0000256" key="1">
    <source>
        <dbReference type="SAM" id="MobiDB-lite"/>
    </source>
</evidence>
<organism evidence="3 4">
    <name type="scientific">Ophiocordyceps australis</name>
    <dbReference type="NCBI Taxonomy" id="1399860"/>
    <lineage>
        <taxon>Eukaryota</taxon>
        <taxon>Fungi</taxon>
        <taxon>Dikarya</taxon>
        <taxon>Ascomycota</taxon>
        <taxon>Pezizomycotina</taxon>
        <taxon>Sordariomycetes</taxon>
        <taxon>Hypocreomycetidae</taxon>
        <taxon>Hypocreales</taxon>
        <taxon>Ophiocordycipitaceae</taxon>
        <taxon>Ophiocordyceps</taxon>
    </lineage>
</organism>
<feature type="region of interest" description="Disordered" evidence="1">
    <location>
        <begin position="107"/>
        <end position="130"/>
    </location>
</feature>
<feature type="compositionally biased region" description="Basic and acidic residues" evidence="1">
    <location>
        <begin position="676"/>
        <end position="698"/>
    </location>
</feature>
<feature type="transmembrane region" description="Helical" evidence="2">
    <location>
        <begin position="479"/>
        <end position="497"/>
    </location>
</feature>
<evidence type="ECO:0000313" key="3">
    <source>
        <dbReference type="EMBL" id="PHH61227.1"/>
    </source>
</evidence>
<dbReference type="Proteomes" id="UP000226192">
    <property type="component" value="Unassembled WGS sequence"/>
</dbReference>
<dbReference type="AlphaFoldDB" id="A0A2C5XXP1"/>
<dbReference type="Gene3D" id="3.10.20.90">
    <property type="entry name" value="Phosphatidylinositol 3-kinase Catalytic Subunit, Chain A, domain 1"/>
    <property type="match status" value="1"/>
</dbReference>
<evidence type="ECO:0000313" key="4">
    <source>
        <dbReference type="Proteomes" id="UP000226192"/>
    </source>
</evidence>
<dbReference type="InterPro" id="IPR029071">
    <property type="entry name" value="Ubiquitin-like_domsf"/>
</dbReference>
<keyword evidence="2" id="KW-1133">Transmembrane helix</keyword>
<dbReference type="EMBL" id="NJET01000111">
    <property type="protein sequence ID" value="PHH61227.1"/>
    <property type="molecule type" value="Genomic_DNA"/>
</dbReference>
<proteinExistence type="predicted"/>
<feature type="transmembrane region" description="Helical" evidence="2">
    <location>
        <begin position="503"/>
        <end position="528"/>
    </location>
</feature>
<evidence type="ECO:0008006" key="5">
    <source>
        <dbReference type="Google" id="ProtNLM"/>
    </source>
</evidence>
<dbReference type="SUPFAM" id="SSF54236">
    <property type="entry name" value="Ubiquitin-like"/>
    <property type="match status" value="1"/>
</dbReference>
<feature type="compositionally biased region" description="Polar residues" evidence="1">
    <location>
        <begin position="352"/>
        <end position="363"/>
    </location>
</feature>
<dbReference type="GO" id="GO:0030968">
    <property type="term" value="P:endoplasmic reticulum unfolded protein response"/>
    <property type="evidence" value="ECO:0007669"/>
    <property type="project" value="TreeGrafter"/>
</dbReference>
<feature type="compositionally biased region" description="Low complexity" evidence="1">
    <location>
        <begin position="414"/>
        <end position="448"/>
    </location>
</feature>
<sequence length="707" mass="75986">MATEPPKSRPQGSAQIPEPLLVNLQVVSPSVGVTRPLLFPELPATTTIKQLKDRIRQTLPLQPADDNQRLIHRGRALLRDSDSLLDVLGSEALRTCERQTIHLVIRDTSEAQPARAPRGPNPSDLGQAGNVLRVPPQPGMPQTGAAEQMPSSGLARRSRPAQMAQPRMPSPASFQFANEQAAVAFQQQHQNLTTWLNQMQQNAHLQREALMRARASQSQRGRAQMGMRGVGDSAALASGNGQEVNGRVSPGTANTVHYETVGPNGLTYHVDTVVRASTAQQAGLSPHDVHNILRVADANQATLAITNAMQRSASGPSLPSRPLYHAGIVVPPDGPGASLAGNGGATPDLESRSNVPTNSAGASPSLAQVASSQVYILMSPEGPRALLFNNAASDSYFTPRLRAPISLPLLRSATSTSPLSPTNHSSSSQQDHQAVMQQDEQAQAQNQPADAAFLRPPAMQAVRPDNHEAGGFPPLLLQFWPHIWLIFRLGLFVWFFTSPSSSWSRWLTIVCLAIFMFVLSTGLLNGIAEGVWRPIGRHLDNLLPIPDQQQQQHLRGQDDAVAGLNGEAESAAREQDGTRHRIAARLVVQHQARRSWLAAQVRRIERAGLLFLASLAPGVAERHIANLEAELQAEESRTRRDAEAEMAAAADQTGTEANTANLNDAESNGMTGAGRQGEEAGEHGSDGVNAEEARREGEIVALQEALT</sequence>
<dbReference type="OrthoDB" id="21589at2759"/>
<protein>
    <recommendedName>
        <fullName evidence="5">Ubiquitin-like domain-containing protein</fullName>
    </recommendedName>
</protein>
<dbReference type="InterPro" id="IPR039751">
    <property type="entry name" value="HERPUD1/2"/>
</dbReference>
<feature type="compositionally biased region" description="Polar residues" evidence="1">
    <location>
        <begin position="652"/>
        <end position="670"/>
    </location>
</feature>
<keyword evidence="2" id="KW-0472">Membrane</keyword>
<evidence type="ECO:0000256" key="2">
    <source>
        <dbReference type="SAM" id="Phobius"/>
    </source>
</evidence>
<name>A0A2C5XXP1_9HYPO</name>
<feature type="region of interest" description="Disordered" evidence="1">
    <location>
        <begin position="335"/>
        <end position="363"/>
    </location>
</feature>
<keyword evidence="4" id="KW-1185">Reference proteome</keyword>
<accession>A0A2C5XXP1</accession>
<dbReference type="PANTHER" id="PTHR12943:SF27">
    <property type="entry name" value="HOMOCYSTEINE-INDUCED ENDOPLASMIC RETICULUM PROTEIN, ISOFORM A"/>
    <property type="match status" value="1"/>
</dbReference>
<comment type="caution">
    <text evidence="3">The sequence shown here is derived from an EMBL/GenBank/DDBJ whole genome shotgun (WGS) entry which is preliminary data.</text>
</comment>